<evidence type="ECO:0000256" key="4">
    <source>
        <dbReference type="ARBA" id="ARBA00022741"/>
    </source>
</evidence>
<dbReference type="PANTHER" id="PTHR11956">
    <property type="entry name" value="ARGINYL-TRNA SYNTHETASE"/>
    <property type="match status" value="1"/>
</dbReference>
<dbReference type="GO" id="GO:0005739">
    <property type="term" value="C:mitochondrion"/>
    <property type="evidence" value="ECO:0007669"/>
    <property type="project" value="TreeGrafter"/>
</dbReference>
<dbReference type="InParanoid" id="A0A4S2N4X8"/>
<evidence type="ECO:0000256" key="6">
    <source>
        <dbReference type="ARBA" id="ARBA00022917"/>
    </source>
</evidence>
<evidence type="ECO:0000313" key="13">
    <source>
        <dbReference type="EMBL" id="TGZ84166.1"/>
    </source>
</evidence>
<reference evidence="13 14" key="1">
    <citation type="submission" date="2019-04" db="EMBL/GenBank/DDBJ databases">
        <title>Comparative genomics and transcriptomics to analyze fruiting body development in filamentous ascomycetes.</title>
        <authorList>
            <consortium name="DOE Joint Genome Institute"/>
            <person name="Lutkenhaus R."/>
            <person name="Traeger S."/>
            <person name="Breuer J."/>
            <person name="Kuo A."/>
            <person name="Lipzen A."/>
            <person name="Pangilinan J."/>
            <person name="Dilworth D."/>
            <person name="Sandor L."/>
            <person name="Poggeler S."/>
            <person name="Barry K."/>
            <person name="Grigoriev I.V."/>
            <person name="Nowrousian M."/>
        </authorList>
    </citation>
    <scope>NUCLEOTIDE SEQUENCE [LARGE SCALE GENOMIC DNA]</scope>
    <source>
        <strain evidence="13 14">CBS 389.68</strain>
    </source>
</reference>
<dbReference type="FunFam" id="1.10.730.10:FF:000006">
    <property type="entry name" value="Arginyl-tRNA synthetase 2, mitochondrial"/>
    <property type="match status" value="1"/>
</dbReference>
<dbReference type="InterPro" id="IPR009080">
    <property type="entry name" value="tRNAsynth_Ia_anticodon-bd"/>
</dbReference>
<dbReference type="Gene3D" id="3.40.50.620">
    <property type="entry name" value="HUPs"/>
    <property type="match status" value="1"/>
</dbReference>
<dbReference type="InterPro" id="IPR035684">
    <property type="entry name" value="ArgRS_core"/>
</dbReference>
<dbReference type="PRINTS" id="PR01038">
    <property type="entry name" value="TRNASYNTHARG"/>
</dbReference>
<accession>A0A4S2N4X8</accession>
<dbReference type="Gene3D" id="3.30.1360.70">
    <property type="entry name" value="Arginyl tRNA synthetase N-terminal domain"/>
    <property type="match status" value="1"/>
</dbReference>
<dbReference type="InterPro" id="IPR014729">
    <property type="entry name" value="Rossmann-like_a/b/a_fold"/>
</dbReference>
<evidence type="ECO:0000256" key="2">
    <source>
        <dbReference type="ARBA" id="ARBA00012837"/>
    </source>
</evidence>
<dbReference type="SUPFAM" id="SSF52374">
    <property type="entry name" value="Nucleotidylyl transferase"/>
    <property type="match status" value="1"/>
</dbReference>
<evidence type="ECO:0000259" key="12">
    <source>
        <dbReference type="SMART" id="SM01016"/>
    </source>
</evidence>
<keyword evidence="3 10" id="KW-0436">Ligase</keyword>
<dbReference type="InterPro" id="IPR001412">
    <property type="entry name" value="aa-tRNA-synth_I_CS"/>
</dbReference>
<dbReference type="InterPro" id="IPR005148">
    <property type="entry name" value="Arg-tRNA-synth_N"/>
</dbReference>
<keyword evidence="5 10" id="KW-0067">ATP-binding</keyword>
<evidence type="ECO:0000256" key="5">
    <source>
        <dbReference type="ARBA" id="ARBA00022840"/>
    </source>
</evidence>
<dbReference type="OrthoDB" id="68056at2759"/>
<dbReference type="HAMAP" id="MF_00123">
    <property type="entry name" value="Arg_tRNA_synth"/>
    <property type="match status" value="1"/>
</dbReference>
<dbReference type="NCBIfam" id="TIGR00456">
    <property type="entry name" value="argS"/>
    <property type="match status" value="1"/>
</dbReference>
<dbReference type="InterPro" id="IPR008909">
    <property type="entry name" value="DALR_anticod-bd"/>
</dbReference>
<dbReference type="Pfam" id="PF05746">
    <property type="entry name" value="DALR_1"/>
    <property type="match status" value="1"/>
</dbReference>
<keyword evidence="4 10" id="KW-0547">Nucleotide-binding</keyword>
<name>A0A4S2N4X8_9PEZI</name>
<dbReference type="InterPro" id="IPR036695">
    <property type="entry name" value="Arg-tRNA-synth_N_sf"/>
</dbReference>
<proteinExistence type="inferred from homology"/>
<dbReference type="Gene3D" id="1.10.730.10">
    <property type="entry name" value="Isoleucyl-tRNA Synthetase, Domain 1"/>
    <property type="match status" value="1"/>
</dbReference>
<dbReference type="Pfam" id="PF00750">
    <property type="entry name" value="tRNA-synt_1d"/>
    <property type="match status" value="1"/>
</dbReference>
<dbReference type="CDD" id="cd00671">
    <property type="entry name" value="ArgRS_core"/>
    <property type="match status" value="1"/>
</dbReference>
<comment type="catalytic activity">
    <reaction evidence="9">
        <text>tRNA(Arg) + L-arginine + ATP = L-arginyl-tRNA(Arg) + AMP + diphosphate</text>
        <dbReference type="Rhea" id="RHEA:20301"/>
        <dbReference type="Rhea" id="RHEA-COMP:9658"/>
        <dbReference type="Rhea" id="RHEA-COMP:9673"/>
        <dbReference type="ChEBI" id="CHEBI:30616"/>
        <dbReference type="ChEBI" id="CHEBI:32682"/>
        <dbReference type="ChEBI" id="CHEBI:33019"/>
        <dbReference type="ChEBI" id="CHEBI:78442"/>
        <dbReference type="ChEBI" id="CHEBI:78513"/>
        <dbReference type="ChEBI" id="CHEBI:456215"/>
        <dbReference type="EC" id="6.1.1.19"/>
    </reaction>
</comment>
<dbReference type="GO" id="GO:0032543">
    <property type="term" value="P:mitochondrial translation"/>
    <property type="evidence" value="ECO:0007669"/>
    <property type="project" value="TreeGrafter"/>
</dbReference>
<dbReference type="FunFam" id="3.40.50.620:FF:000058">
    <property type="entry name" value="Mitochondrial arginyl-tRNA synthetase"/>
    <property type="match status" value="1"/>
</dbReference>
<organism evidence="13 14">
    <name type="scientific">Ascodesmis nigricans</name>
    <dbReference type="NCBI Taxonomy" id="341454"/>
    <lineage>
        <taxon>Eukaryota</taxon>
        <taxon>Fungi</taxon>
        <taxon>Dikarya</taxon>
        <taxon>Ascomycota</taxon>
        <taxon>Pezizomycotina</taxon>
        <taxon>Pezizomycetes</taxon>
        <taxon>Pezizales</taxon>
        <taxon>Ascodesmidaceae</taxon>
        <taxon>Ascodesmis</taxon>
    </lineage>
</organism>
<evidence type="ECO:0000256" key="3">
    <source>
        <dbReference type="ARBA" id="ARBA00022598"/>
    </source>
</evidence>
<evidence type="ECO:0000256" key="7">
    <source>
        <dbReference type="ARBA" id="ARBA00023146"/>
    </source>
</evidence>
<evidence type="ECO:0000256" key="1">
    <source>
        <dbReference type="ARBA" id="ARBA00005594"/>
    </source>
</evidence>
<dbReference type="EMBL" id="ML220113">
    <property type="protein sequence ID" value="TGZ84166.1"/>
    <property type="molecule type" value="Genomic_DNA"/>
</dbReference>
<dbReference type="SMART" id="SM01016">
    <property type="entry name" value="Arg_tRNA_synt_N"/>
    <property type="match status" value="1"/>
</dbReference>
<dbReference type="FunCoup" id="A0A4S2N4X8">
    <property type="interactions" value="995"/>
</dbReference>
<keyword evidence="6 10" id="KW-0648">Protein biosynthesis</keyword>
<dbReference type="FunFam" id="3.30.1360.70:FF:000006">
    <property type="entry name" value="Arginyl-tRNA synthetase"/>
    <property type="match status" value="1"/>
</dbReference>
<dbReference type="GO" id="GO:0006420">
    <property type="term" value="P:arginyl-tRNA aminoacylation"/>
    <property type="evidence" value="ECO:0007669"/>
    <property type="project" value="InterPro"/>
</dbReference>
<dbReference type="Pfam" id="PF03485">
    <property type="entry name" value="Arg_tRNA_synt_N"/>
    <property type="match status" value="1"/>
</dbReference>
<dbReference type="AlphaFoldDB" id="A0A4S2N4X8"/>
<gene>
    <name evidence="13" type="ORF">EX30DRAFT_338722</name>
</gene>
<evidence type="ECO:0000256" key="9">
    <source>
        <dbReference type="ARBA" id="ARBA00049339"/>
    </source>
</evidence>
<feature type="domain" description="DALR anticodon binding" evidence="11">
    <location>
        <begin position="527"/>
        <end position="647"/>
    </location>
</feature>
<dbReference type="EC" id="6.1.1.19" evidence="2"/>
<dbReference type="SUPFAM" id="SSF55190">
    <property type="entry name" value="Arginyl-tRNA synthetase (ArgRS), N-terminal 'additional' domain"/>
    <property type="match status" value="1"/>
</dbReference>
<comment type="similarity">
    <text evidence="1 10">Belongs to the class-I aminoacyl-tRNA synthetase family.</text>
</comment>
<evidence type="ECO:0000256" key="10">
    <source>
        <dbReference type="RuleBase" id="RU363038"/>
    </source>
</evidence>
<dbReference type="SUPFAM" id="SSF47323">
    <property type="entry name" value="Anticodon-binding domain of a subclass of class I aminoacyl-tRNA synthetases"/>
    <property type="match status" value="1"/>
</dbReference>
<feature type="domain" description="Arginyl tRNA synthetase N-terminal" evidence="12">
    <location>
        <begin position="53"/>
        <end position="134"/>
    </location>
</feature>
<protein>
    <recommendedName>
        <fullName evidence="2">arginine--tRNA ligase</fullName>
        <ecNumber evidence="2">6.1.1.19</ecNumber>
    </recommendedName>
    <alternativeName>
        <fullName evidence="8">Arginyl-tRNA synthetase</fullName>
    </alternativeName>
</protein>
<dbReference type="STRING" id="341454.A0A4S2N4X8"/>
<dbReference type="GO" id="GO:0005524">
    <property type="term" value="F:ATP binding"/>
    <property type="evidence" value="ECO:0007669"/>
    <property type="project" value="UniProtKB-KW"/>
</dbReference>
<evidence type="ECO:0000259" key="11">
    <source>
        <dbReference type="SMART" id="SM00836"/>
    </source>
</evidence>
<evidence type="ECO:0000313" key="14">
    <source>
        <dbReference type="Proteomes" id="UP000298138"/>
    </source>
</evidence>
<sequence length="647" mass="73136">MATTDNIAVQEHKVKEFPAPPSIDELQAQLKSLNVTDPLPVFPGSNPTSNPVDVFRCYIAEELAKISGVDIELVYPALEWTQSMDKGDLILAVPRLRIKGKKPDELAQEWADKWPENDFIEKPQVHKAFLSFFFKGSMVAPLVLNDILKRKENYGPVNTGKGKRIIVEFSSPNIAKPFHAGHLRSTIIGGFLSNVHEACGWDVIRMNYLGDWGKQFGILGVGFKRFGSEQKLIDDPIHHLYEIYVQINKVITEEAEIEKAKAEAEGKKFDKYNKQTYKGPTDDEARAFFKKMEDGDQEALGLWKRFRDLSIDKYKTTYARLNIFYDVYSGESQVSTESLNKAAQMMKDKGISQEDEGAVIIDFAKLGAKKLGKAVLQKKDGTSLYLTRDIGAAMERYEKYKFDKMIYVVASQQDLHLNQLFKILELLGLDWYKKCQHINFGMVQGMSTRKGTVVFLDDILAGARDSMHEIMKKNADKYGQVEDPDFVADTVGRTGVMIQDMAGKRINNYVFSWDRMLSFEGDTGPYLQYAHARLSSIGRKVREAYPEGLDVTKADLTLLKEPHAVNLIRCLAQYPDVLQNTLKTLEPTTVVTYLFKMTHLLSSSYDVLRVLGENKELMLARLALYAAAKQVLGNGMKVLGLVPVERM</sequence>
<dbReference type="SMART" id="SM00836">
    <property type="entry name" value="DALR_1"/>
    <property type="match status" value="1"/>
</dbReference>
<keyword evidence="7 10" id="KW-0030">Aminoacyl-tRNA synthetase</keyword>
<evidence type="ECO:0000256" key="8">
    <source>
        <dbReference type="ARBA" id="ARBA00033033"/>
    </source>
</evidence>
<dbReference type="PANTHER" id="PTHR11956:SF11">
    <property type="entry name" value="ARGININE--TRNA LIGASE, MITOCHONDRIAL-RELATED"/>
    <property type="match status" value="1"/>
</dbReference>
<dbReference type="PROSITE" id="PS00178">
    <property type="entry name" value="AA_TRNA_LIGASE_I"/>
    <property type="match status" value="1"/>
</dbReference>
<dbReference type="GO" id="GO:0004814">
    <property type="term" value="F:arginine-tRNA ligase activity"/>
    <property type="evidence" value="ECO:0007669"/>
    <property type="project" value="UniProtKB-EC"/>
</dbReference>
<keyword evidence="14" id="KW-1185">Reference proteome</keyword>
<dbReference type="InterPro" id="IPR001278">
    <property type="entry name" value="Arg-tRNA-ligase"/>
</dbReference>
<dbReference type="Proteomes" id="UP000298138">
    <property type="component" value="Unassembled WGS sequence"/>
</dbReference>
<dbReference type="CDD" id="cd07956">
    <property type="entry name" value="Anticodon_Ia_Arg"/>
    <property type="match status" value="1"/>
</dbReference>